<feature type="compositionally biased region" description="Basic and acidic residues" evidence="1">
    <location>
        <begin position="45"/>
        <end position="58"/>
    </location>
</feature>
<dbReference type="Proteomes" id="UP000422989">
    <property type="component" value="Chromosome"/>
</dbReference>
<evidence type="ECO:0000313" key="2">
    <source>
        <dbReference type="EMBL" id="QGU26730.1"/>
    </source>
</evidence>
<dbReference type="AlphaFoldDB" id="A0A6I6E2L6"/>
<accession>A0A6I6E2L6</accession>
<keyword evidence="3" id="KW-1185">Reference proteome</keyword>
<name>A0A6I6E2L6_9MICO</name>
<feature type="region of interest" description="Disordered" evidence="1">
    <location>
        <begin position="174"/>
        <end position="270"/>
    </location>
</feature>
<feature type="compositionally biased region" description="Gly residues" evidence="1">
    <location>
        <begin position="212"/>
        <end position="221"/>
    </location>
</feature>
<reference evidence="2 3" key="1">
    <citation type="submission" date="2018-09" db="EMBL/GenBank/DDBJ databases">
        <title>Whole genome sequencing of Microbacterium oryzae strain MB-10T.</title>
        <authorList>
            <person name="Das S.K."/>
        </authorList>
    </citation>
    <scope>NUCLEOTIDE SEQUENCE [LARGE SCALE GENOMIC DNA]</scope>
    <source>
        <strain evidence="2 3">MB-10</strain>
    </source>
</reference>
<proteinExistence type="predicted"/>
<feature type="compositionally biased region" description="Low complexity" evidence="1">
    <location>
        <begin position="179"/>
        <end position="189"/>
    </location>
</feature>
<evidence type="ECO:0000313" key="3">
    <source>
        <dbReference type="Proteomes" id="UP000422989"/>
    </source>
</evidence>
<dbReference type="RefSeq" id="WP_156241133.1">
    <property type="nucleotide sequence ID" value="NZ_BAAAZL010000002.1"/>
</dbReference>
<gene>
    <name evidence="2" type="ORF">D7D94_02895</name>
</gene>
<evidence type="ECO:0000256" key="1">
    <source>
        <dbReference type="SAM" id="MobiDB-lite"/>
    </source>
</evidence>
<dbReference type="KEGG" id="moj:D7D94_02895"/>
<sequence length="270" mass="27377">MSQIPGQVPSEADSRPNGAVESARQEASGLKDTTQAEAGHVLGTAKEEASHVAHEAKSQLKSVYSQTQSELKDQAAGQQRRVADGLRTIGHELQSLAVGEAPSNPGIASDLVRQASTRLTDASSWLEDREPGDLLHEVKNFARRKPGLFIAGALVAGLAAGRLTRALAESAHDESDASGVAGAGAAPRPVTTPPVPPVTTTPASTPPVVPGGTVGGAGTIGGTAPVVGSSATGAPVTPPVLPPTRNEGTPVYDRSRAQNLTGDEGSQHGI</sequence>
<feature type="region of interest" description="Disordered" evidence="1">
    <location>
        <begin position="1"/>
        <end position="65"/>
    </location>
</feature>
<feature type="compositionally biased region" description="Pro residues" evidence="1">
    <location>
        <begin position="190"/>
        <end position="209"/>
    </location>
</feature>
<organism evidence="2 3">
    <name type="scientific">Microbacterium oryzae</name>
    <dbReference type="NCBI Taxonomy" id="743009"/>
    <lineage>
        <taxon>Bacteria</taxon>
        <taxon>Bacillati</taxon>
        <taxon>Actinomycetota</taxon>
        <taxon>Actinomycetes</taxon>
        <taxon>Micrococcales</taxon>
        <taxon>Microbacteriaceae</taxon>
        <taxon>Microbacterium</taxon>
    </lineage>
</organism>
<protein>
    <submittedName>
        <fullName evidence="2">Uncharacterized protein</fullName>
    </submittedName>
</protein>
<dbReference type="EMBL" id="CP032550">
    <property type="protein sequence ID" value="QGU26730.1"/>
    <property type="molecule type" value="Genomic_DNA"/>
</dbReference>
<dbReference type="OrthoDB" id="4578793at2"/>